<evidence type="ECO:0000313" key="5">
    <source>
        <dbReference type="EMBL" id="KAK6340012.1"/>
    </source>
</evidence>
<evidence type="ECO:0000256" key="2">
    <source>
        <dbReference type="SAM" id="MobiDB-lite"/>
    </source>
</evidence>
<reference evidence="5 6" key="1">
    <citation type="submission" date="2019-10" db="EMBL/GenBank/DDBJ databases">
        <authorList>
            <person name="Palmer J.M."/>
        </authorList>
    </citation>
    <scope>NUCLEOTIDE SEQUENCE [LARGE SCALE GENOMIC DNA]</scope>
    <source>
        <strain evidence="5 6">TWF730</strain>
    </source>
</reference>
<feature type="compositionally biased region" description="Acidic residues" evidence="2">
    <location>
        <begin position="740"/>
        <end position="749"/>
    </location>
</feature>
<dbReference type="SUPFAM" id="SSF48452">
    <property type="entry name" value="TPR-like"/>
    <property type="match status" value="1"/>
</dbReference>
<feature type="domain" description="Nephrocystin 3-like N-terminal" evidence="4">
    <location>
        <begin position="294"/>
        <end position="468"/>
    </location>
</feature>
<evidence type="ECO:0000256" key="1">
    <source>
        <dbReference type="ARBA" id="ARBA00022737"/>
    </source>
</evidence>
<gene>
    <name evidence="5" type="ORF">TWF730_001789</name>
</gene>
<dbReference type="Pfam" id="PF24883">
    <property type="entry name" value="NPHP3_N"/>
    <property type="match status" value="1"/>
</dbReference>
<organism evidence="5 6">
    <name type="scientific">Orbilia blumenaviensis</name>
    <dbReference type="NCBI Taxonomy" id="1796055"/>
    <lineage>
        <taxon>Eukaryota</taxon>
        <taxon>Fungi</taxon>
        <taxon>Dikarya</taxon>
        <taxon>Ascomycota</taxon>
        <taxon>Pezizomycotina</taxon>
        <taxon>Orbiliomycetes</taxon>
        <taxon>Orbiliales</taxon>
        <taxon>Orbiliaceae</taxon>
        <taxon>Orbilia</taxon>
    </lineage>
</organism>
<dbReference type="InterPro" id="IPR056884">
    <property type="entry name" value="NPHP3-like_N"/>
</dbReference>
<keyword evidence="1" id="KW-0677">Repeat</keyword>
<dbReference type="InterPro" id="IPR027417">
    <property type="entry name" value="P-loop_NTPase"/>
</dbReference>
<comment type="caution">
    <text evidence="5">The sequence shown here is derived from an EMBL/GenBank/DDBJ whole genome shotgun (WGS) entry which is preliminary data.</text>
</comment>
<evidence type="ECO:0000259" key="4">
    <source>
        <dbReference type="Pfam" id="PF24883"/>
    </source>
</evidence>
<dbReference type="Gene3D" id="3.40.50.300">
    <property type="entry name" value="P-loop containing nucleotide triphosphate hydrolases"/>
    <property type="match status" value="1"/>
</dbReference>
<dbReference type="PANTHER" id="PTHR10039:SF17">
    <property type="entry name" value="FUNGAL STAND N-TERMINAL GOODBYE DOMAIN-CONTAINING PROTEIN-RELATED"/>
    <property type="match status" value="1"/>
</dbReference>
<feature type="compositionally biased region" description="Acidic residues" evidence="2">
    <location>
        <begin position="712"/>
        <end position="732"/>
    </location>
</feature>
<dbReference type="Proteomes" id="UP001373714">
    <property type="component" value="Unassembled WGS sequence"/>
</dbReference>
<dbReference type="InterPro" id="IPR031350">
    <property type="entry name" value="Goodbye_dom"/>
</dbReference>
<protein>
    <submittedName>
        <fullName evidence="5">Uncharacterized protein</fullName>
    </submittedName>
</protein>
<dbReference type="InterPro" id="IPR011990">
    <property type="entry name" value="TPR-like_helical_dom_sf"/>
</dbReference>
<dbReference type="Gene3D" id="1.25.40.10">
    <property type="entry name" value="Tetratricopeptide repeat domain"/>
    <property type="match status" value="1"/>
</dbReference>
<feature type="domain" description="Fungal STAND N-terminal Goodbye" evidence="3">
    <location>
        <begin position="13"/>
        <end position="135"/>
    </location>
</feature>
<feature type="compositionally biased region" description="Basic and acidic residues" evidence="2">
    <location>
        <begin position="695"/>
        <end position="711"/>
    </location>
</feature>
<name>A0AAV9UFN1_9PEZI</name>
<proteinExistence type="predicted"/>
<dbReference type="EMBL" id="JAVHNS010000011">
    <property type="protein sequence ID" value="KAK6340012.1"/>
    <property type="molecule type" value="Genomic_DNA"/>
</dbReference>
<sequence>MEDVYAEQFRRLWEGAFEVYKKETGRDLRTDDRLSSLESVDDLMDRLERSAASFSEFRSKRERFRHNFMKVLGPVIGITDFIKDLLPGTPGVVASPILAAVSYLVEVGGRVSQAYDYIEGVFSELEEFSSRLEDYIAGGFDKRLEGKITAILTFFIKVMGKSEKLILKGRFRFYLDKAFLGTDEATKEIVEELNRLIKTEQQKIASSTYASVKIIQRDMAANQTALQEGIEIVGEGIQKDIVAVGEGIRTDIASFYKESVSRADEQRLEETLKIPLLERTKELYGEFKRRLLPGTGAWLRKEAAYNEWLAAKIPVLFIFGEPGSGKSYLATSIISEVQEMFSHNYSIDEKNIQTDHTSTAFFFIRESDTQLLNVNGMLKTIAYQIIESDPFFRRHAIEVCKYSRNTLTAEDTWKNLFQKYYHEISPQSSVFIIVDGLDEAPKADQQLITNILGTSTTNARARGIQVTVLGRPTIRSTIKFNIDQSLIKISRDQNREDVERYIDTMLSQVAVLEKLKRFNRASAEQERANLRTKISQQSDGVFLWAQLLLDHIKSMDLDGIKTALSVPPKNVTTMINGLLERLAAEEAEDIESFRKMLAWIACSRRPLFFGELLLVMCLPSKIPRLLLWESLNKKFSAMFSLNMPDGLTYQSDSEAESSGLSDLEIEDYGYDGAQSSIEGAPLPPTPQNTEDDTVKDEQELDSKLKKTRTDLNSEEETNQDTSDIDEDDDDSSSESTIESSTDESEEGGLADDAGGDNFSDLLEGIFGGGDFDFADPEWELFGFLDGLDERQMKTEINFSHQQFRDVLLQSPQGSISAVSLDPQNCYFIMAISCFDVLRLDFWSSYNILPPLLDYTLRNLAHHIQKIDMQGLSNNKEDITKIIRNIYWLFHDEGGSRAYLQFLYNNNDLWVDVWAAWIQTNTYSTAVRDILKLAKNYEENFSSDELAWMDQAVSSAKVLFQPWITSCARLWLGRTGHHDFKMFDKGVHYCYFLNALDLMDDNGNIESLEIKEFSYRWGNMGPLTAERIHTLAKHAPESVRSTVHWHSLLAWTLALAKHPAEAIPVFHKAIEIDSDAWLAHEGLARAYSDMKMYKEAIPVMEEACRAVAGIWDLSEQFYADIAQWKRRLGDNIGALAAAETAYFSSSYSPPTMFSYLDCLEANGRHDDVLSLLQNLSQQIHEGYQKTILLMTWPYLEWDPFDLLGRIFQAIEKQKLSFLIKDVKSSLENVLRTTNDWKKRWFCWKTGRLVYEYGDSVDIQFVIENYETSLDLFGKMFDNTEEEIKDKRHITNFLARQYYDSAVAAFKSGVNPDEYVKKLKHIATNTSSESDSQETFDFYGPGYSSVLWGRWRQLFEQAKKVKWRKCFRTRVLEELSMLDDANPENDTVGVYNLALTLLQAGDDRNASALLTILFRPLQAIRAGPEGQYKTTVVESSANPGGASRSGLTLTLSSCHKCSGDCSNKLGYETLYMCAVCPGRNFCGECIEKVKTGTLARRDCDPGHEWHKAWPSDQKRWKKVVEESNDGYLVIKPSWLEDMRLKWR</sequence>
<feature type="region of interest" description="Disordered" evidence="2">
    <location>
        <begin position="673"/>
        <end position="754"/>
    </location>
</feature>
<dbReference type="Pfam" id="PF17109">
    <property type="entry name" value="Goodbye"/>
    <property type="match status" value="1"/>
</dbReference>
<dbReference type="SUPFAM" id="SSF52540">
    <property type="entry name" value="P-loop containing nucleoside triphosphate hydrolases"/>
    <property type="match status" value="1"/>
</dbReference>
<keyword evidence="6" id="KW-1185">Reference proteome</keyword>
<evidence type="ECO:0000313" key="6">
    <source>
        <dbReference type="Proteomes" id="UP001373714"/>
    </source>
</evidence>
<dbReference type="PANTHER" id="PTHR10039">
    <property type="entry name" value="AMELOGENIN"/>
    <property type="match status" value="1"/>
</dbReference>
<evidence type="ECO:0000259" key="3">
    <source>
        <dbReference type="Pfam" id="PF17109"/>
    </source>
</evidence>
<accession>A0AAV9UFN1</accession>